<dbReference type="InterPro" id="IPR036291">
    <property type="entry name" value="NAD(P)-bd_dom_sf"/>
</dbReference>
<dbReference type="CDD" id="cd08946">
    <property type="entry name" value="SDR_e"/>
    <property type="match status" value="1"/>
</dbReference>
<dbReference type="InterPro" id="IPR050177">
    <property type="entry name" value="Lipid_A_modif_metabolic_enz"/>
</dbReference>
<dbReference type="PANTHER" id="PTHR43245">
    <property type="entry name" value="BIFUNCTIONAL POLYMYXIN RESISTANCE PROTEIN ARNA"/>
    <property type="match status" value="1"/>
</dbReference>
<dbReference type="EMBL" id="PVTD01000004">
    <property type="protein sequence ID" value="PRY23665.1"/>
    <property type="molecule type" value="Genomic_DNA"/>
</dbReference>
<accession>A0A2T0RR40</accession>
<dbReference type="SUPFAM" id="SSF51735">
    <property type="entry name" value="NAD(P)-binding Rossmann-fold domains"/>
    <property type="match status" value="1"/>
</dbReference>
<organism evidence="2 3">
    <name type="scientific">Aliiruegeria haliotis</name>
    <dbReference type="NCBI Taxonomy" id="1280846"/>
    <lineage>
        <taxon>Bacteria</taxon>
        <taxon>Pseudomonadati</taxon>
        <taxon>Pseudomonadota</taxon>
        <taxon>Alphaproteobacteria</taxon>
        <taxon>Rhodobacterales</taxon>
        <taxon>Roseobacteraceae</taxon>
        <taxon>Aliiruegeria</taxon>
    </lineage>
</organism>
<dbReference type="InterPro" id="IPR001509">
    <property type="entry name" value="Epimerase_deHydtase"/>
</dbReference>
<dbReference type="PANTHER" id="PTHR43245:SF55">
    <property type="entry name" value="NAD(P)-BINDING DOMAIN-CONTAINING PROTEIN"/>
    <property type="match status" value="1"/>
</dbReference>
<dbReference type="Proteomes" id="UP000239480">
    <property type="component" value="Unassembled WGS sequence"/>
</dbReference>
<keyword evidence="3" id="KW-1185">Reference proteome</keyword>
<proteinExistence type="predicted"/>
<dbReference type="OrthoDB" id="9814124at2"/>
<reference evidence="2 3" key="1">
    <citation type="submission" date="2018-03" db="EMBL/GenBank/DDBJ databases">
        <title>Genomic Encyclopedia of Archaeal and Bacterial Type Strains, Phase II (KMG-II): from individual species to whole genera.</title>
        <authorList>
            <person name="Goeker M."/>
        </authorList>
    </citation>
    <scope>NUCLEOTIDE SEQUENCE [LARGE SCALE GENOMIC DNA]</scope>
    <source>
        <strain evidence="2 3">DSM 29328</strain>
    </source>
</reference>
<dbReference type="Pfam" id="PF01370">
    <property type="entry name" value="Epimerase"/>
    <property type="match status" value="1"/>
</dbReference>
<evidence type="ECO:0000259" key="1">
    <source>
        <dbReference type="Pfam" id="PF01370"/>
    </source>
</evidence>
<dbReference type="RefSeq" id="WP_106205056.1">
    <property type="nucleotide sequence ID" value="NZ_PVTD01000004.1"/>
</dbReference>
<feature type="domain" description="NAD-dependent epimerase/dehydratase" evidence="1">
    <location>
        <begin position="4"/>
        <end position="217"/>
    </location>
</feature>
<evidence type="ECO:0000313" key="2">
    <source>
        <dbReference type="EMBL" id="PRY23665.1"/>
    </source>
</evidence>
<evidence type="ECO:0000313" key="3">
    <source>
        <dbReference type="Proteomes" id="UP000239480"/>
    </source>
</evidence>
<name>A0A2T0RR40_9RHOB</name>
<protein>
    <submittedName>
        <fullName evidence="2">Nucleoside-diphosphate-sugar epimerase</fullName>
    </submittedName>
</protein>
<comment type="caution">
    <text evidence="2">The sequence shown here is derived from an EMBL/GenBank/DDBJ whole genome shotgun (WGS) entry which is preliminary data.</text>
</comment>
<dbReference type="Gene3D" id="3.40.50.720">
    <property type="entry name" value="NAD(P)-binding Rossmann-like Domain"/>
    <property type="match status" value="1"/>
</dbReference>
<sequence length="291" mass="30993">MKLAVTGGTGAVGRFIVEEALRQGDAVQVLGRTEPGLKGFSRPVAFQTHDLSGPAPALDGCDALVHAAFSHVPGRYRGGEGEDPKGFLRANVDGSLRVFEAARSAGIRRIVFLSSRAVYGDYSPGTPLPETLPPRPDTLYGRAKFEVEQALAAMIRPGLRTVSLRATGVYGCAVSGMPHKWTNLFRDFRAGEDIAPRVATEVHGRDLAAAVRLALTGKVPPVLNVSDLLLDRRYLLREVARLTGCTTPLPQRADAGQVSVMPVDALAGLGWRPGGVDLLRRSLPGLLDQAS</sequence>
<dbReference type="AlphaFoldDB" id="A0A2T0RR40"/>
<gene>
    <name evidence="2" type="ORF">CLV78_104156</name>
</gene>